<dbReference type="PRINTS" id="PR00785">
    <property type="entry name" value="NCTRNSLOCATR"/>
</dbReference>
<comment type="subcellular location">
    <subcellularLocation>
        <location evidence="1">Nucleus</location>
    </subcellularLocation>
</comment>
<feature type="domain" description="PAS" evidence="7">
    <location>
        <begin position="287"/>
        <end position="326"/>
    </location>
</feature>
<reference evidence="9" key="2">
    <citation type="submission" date="2025-08" db="UniProtKB">
        <authorList>
            <consortium name="Ensembl"/>
        </authorList>
    </citation>
    <scope>IDENTIFICATION</scope>
</reference>
<dbReference type="HOGENOM" id="CLU_010044_6_1_1"/>
<dbReference type="STRING" id="51511.ENSCSAVP00000006324"/>
<dbReference type="GO" id="GO:0005634">
    <property type="term" value="C:nucleus"/>
    <property type="evidence" value="ECO:0007669"/>
    <property type="project" value="UniProtKB-SubCell"/>
</dbReference>
<evidence type="ECO:0000259" key="7">
    <source>
        <dbReference type="PROSITE" id="PS50112"/>
    </source>
</evidence>
<dbReference type="InterPro" id="IPR011598">
    <property type="entry name" value="bHLH_dom"/>
</dbReference>
<accession>H2YLX2</accession>
<keyword evidence="5" id="KW-0804">Transcription</keyword>
<dbReference type="GO" id="GO:0046983">
    <property type="term" value="F:protein dimerization activity"/>
    <property type="evidence" value="ECO:0007669"/>
    <property type="project" value="InterPro"/>
</dbReference>
<evidence type="ECO:0000256" key="6">
    <source>
        <dbReference type="ARBA" id="ARBA00023242"/>
    </source>
</evidence>
<dbReference type="GO" id="GO:0005667">
    <property type="term" value="C:transcription regulator complex"/>
    <property type="evidence" value="ECO:0007669"/>
    <property type="project" value="InterPro"/>
</dbReference>
<dbReference type="GO" id="GO:0005737">
    <property type="term" value="C:cytoplasm"/>
    <property type="evidence" value="ECO:0007669"/>
    <property type="project" value="InterPro"/>
</dbReference>
<dbReference type="SUPFAM" id="SSF55785">
    <property type="entry name" value="PYP-like sensor domain (PAS domain)"/>
    <property type="match status" value="2"/>
</dbReference>
<dbReference type="NCBIfam" id="TIGR00229">
    <property type="entry name" value="sensory_box"/>
    <property type="match status" value="2"/>
</dbReference>
<dbReference type="InterPro" id="IPR013767">
    <property type="entry name" value="PAS_fold"/>
</dbReference>
<dbReference type="Pfam" id="PF23171">
    <property type="entry name" value="bHLH_HIF1A"/>
    <property type="match status" value="1"/>
</dbReference>
<keyword evidence="10" id="KW-1185">Reference proteome</keyword>
<dbReference type="SMART" id="SM00353">
    <property type="entry name" value="HLH"/>
    <property type="match status" value="1"/>
</dbReference>
<dbReference type="SMART" id="SM00091">
    <property type="entry name" value="PAS"/>
    <property type="match status" value="2"/>
</dbReference>
<dbReference type="SUPFAM" id="SSF47459">
    <property type="entry name" value="HLH, helix-loop-helix DNA-binding domain"/>
    <property type="match status" value="1"/>
</dbReference>
<dbReference type="GO" id="GO:0000977">
    <property type="term" value="F:RNA polymerase II transcription regulatory region sequence-specific DNA binding"/>
    <property type="evidence" value="ECO:0007669"/>
    <property type="project" value="TreeGrafter"/>
</dbReference>
<dbReference type="Pfam" id="PF00989">
    <property type="entry name" value="PAS"/>
    <property type="match status" value="1"/>
</dbReference>
<dbReference type="InterPro" id="IPR035965">
    <property type="entry name" value="PAS-like_dom_sf"/>
</dbReference>
<keyword evidence="2" id="KW-0677">Repeat</keyword>
<dbReference type="GeneTree" id="ENSGT00940000156143"/>
<dbReference type="FunFam" id="4.10.280.10:FF:000062">
    <property type="entry name" value="Neuronal PAS domain-containing protein 3"/>
    <property type="match status" value="1"/>
</dbReference>
<dbReference type="InterPro" id="IPR036638">
    <property type="entry name" value="HLH_DNA-bd_sf"/>
</dbReference>
<dbReference type="AlphaFoldDB" id="H2YLX2"/>
<dbReference type="Gene3D" id="4.10.280.10">
    <property type="entry name" value="Helix-loop-helix DNA-binding domain"/>
    <property type="match status" value="1"/>
</dbReference>
<dbReference type="PANTHER" id="PTHR23043:SF36">
    <property type="entry name" value="PROTEIN SINGLE-MINDED"/>
    <property type="match status" value="1"/>
</dbReference>
<dbReference type="Ensembl" id="ENSCSAVT00000006404.1">
    <property type="protein sequence ID" value="ENSCSAVP00000006324.1"/>
    <property type="gene ID" value="ENSCSAVG00000003790.1"/>
</dbReference>
<dbReference type="PROSITE" id="PS50112">
    <property type="entry name" value="PAS"/>
    <property type="match status" value="2"/>
</dbReference>
<dbReference type="InParanoid" id="H2YLX2"/>
<sequence>SEEKMKEKSKTAARCRREKENSEFSKLAKMLPLPVAISTQLDKASIIRLTASYLKMRHVLPEGMIYVGGIRAQERDFIASHLLQCLDGFIFVLGADGKIIYMSETASMHLGLSQVELTGNSIYEYIHPGDHDEMKAVLTAPPPPCVVSYPLLLPYPQICPEYEVERCFFTRMKCVLAKRNAGLTSGGYKVIHCTGYIKVRYFMFEQYDGSGGGCYHNVGVLALGQSLPATSFTDVKLYSNMFMFRASLDLKLIFLDQQRVRVEVYAILNLPATIFLPYQARLIQRRVSRLLGFEPQDLIEKTLYQYVHAADLTHLKESHQKLLNKGQVRTKYYRFLTRHGGWVWLQSYITIVHNSRSSRPHCIVSINHVI</sequence>
<keyword evidence="4" id="KW-0238">DNA-binding</keyword>
<evidence type="ECO:0000313" key="9">
    <source>
        <dbReference type="Ensembl" id="ENSCSAVP00000006324.1"/>
    </source>
</evidence>
<evidence type="ECO:0000256" key="3">
    <source>
        <dbReference type="ARBA" id="ARBA00023015"/>
    </source>
</evidence>
<dbReference type="Proteomes" id="UP000007875">
    <property type="component" value="Unassembled WGS sequence"/>
</dbReference>
<dbReference type="CDD" id="cd00130">
    <property type="entry name" value="PAS"/>
    <property type="match status" value="2"/>
</dbReference>
<proteinExistence type="predicted"/>
<reference evidence="9" key="3">
    <citation type="submission" date="2025-09" db="UniProtKB">
        <authorList>
            <consortium name="Ensembl"/>
        </authorList>
    </citation>
    <scope>IDENTIFICATION</scope>
</reference>
<dbReference type="InterPro" id="IPR001067">
    <property type="entry name" value="Nuc_translocat"/>
</dbReference>
<keyword evidence="3" id="KW-0805">Transcription regulation</keyword>
<organism evidence="9 10">
    <name type="scientific">Ciona savignyi</name>
    <name type="common">Pacific transparent sea squirt</name>
    <dbReference type="NCBI Taxonomy" id="51511"/>
    <lineage>
        <taxon>Eukaryota</taxon>
        <taxon>Metazoa</taxon>
        <taxon>Chordata</taxon>
        <taxon>Tunicata</taxon>
        <taxon>Ascidiacea</taxon>
        <taxon>Phlebobranchia</taxon>
        <taxon>Cionidae</taxon>
        <taxon>Ciona</taxon>
    </lineage>
</organism>
<dbReference type="CDD" id="cd11434">
    <property type="entry name" value="bHLH-PAS_SIM"/>
    <property type="match status" value="1"/>
</dbReference>
<evidence type="ECO:0000256" key="2">
    <source>
        <dbReference type="ARBA" id="ARBA00022737"/>
    </source>
</evidence>
<evidence type="ECO:0000256" key="4">
    <source>
        <dbReference type="ARBA" id="ARBA00023125"/>
    </source>
</evidence>
<evidence type="ECO:0000313" key="10">
    <source>
        <dbReference type="Proteomes" id="UP000007875"/>
    </source>
</evidence>
<evidence type="ECO:0000256" key="1">
    <source>
        <dbReference type="ARBA" id="ARBA00004123"/>
    </source>
</evidence>
<reference evidence="10" key="1">
    <citation type="submission" date="2003-08" db="EMBL/GenBank/DDBJ databases">
        <authorList>
            <person name="Birren B."/>
            <person name="Nusbaum C."/>
            <person name="Abebe A."/>
            <person name="Abouelleil A."/>
            <person name="Adekoya E."/>
            <person name="Ait-zahra M."/>
            <person name="Allen N."/>
            <person name="Allen T."/>
            <person name="An P."/>
            <person name="Anderson M."/>
            <person name="Anderson S."/>
            <person name="Arachchi H."/>
            <person name="Armbruster J."/>
            <person name="Bachantsang P."/>
            <person name="Baldwin J."/>
            <person name="Barry A."/>
            <person name="Bayul T."/>
            <person name="Blitshsteyn B."/>
            <person name="Bloom T."/>
            <person name="Blye J."/>
            <person name="Boguslavskiy L."/>
            <person name="Borowsky M."/>
            <person name="Boukhgalter B."/>
            <person name="Brunache A."/>
            <person name="Butler J."/>
            <person name="Calixte N."/>
            <person name="Calvo S."/>
            <person name="Camarata J."/>
            <person name="Campo K."/>
            <person name="Chang J."/>
            <person name="Cheshatsang Y."/>
            <person name="Citroen M."/>
            <person name="Collymore A."/>
            <person name="Considine T."/>
            <person name="Cook A."/>
            <person name="Cooke P."/>
            <person name="Corum B."/>
            <person name="Cuomo C."/>
            <person name="David R."/>
            <person name="Dawoe T."/>
            <person name="Degray S."/>
            <person name="Dodge S."/>
            <person name="Dooley K."/>
            <person name="Dorje P."/>
            <person name="Dorjee K."/>
            <person name="Dorris L."/>
            <person name="Duffey N."/>
            <person name="Dupes A."/>
            <person name="Elkins T."/>
            <person name="Engels R."/>
            <person name="Erickson J."/>
            <person name="Farina A."/>
            <person name="Faro S."/>
            <person name="Ferreira P."/>
            <person name="Fischer H."/>
            <person name="Fitzgerald M."/>
            <person name="Foley K."/>
            <person name="Gage D."/>
            <person name="Galagan J."/>
            <person name="Gearin G."/>
            <person name="Gnerre S."/>
            <person name="Gnirke A."/>
            <person name="Goyette A."/>
            <person name="Graham J."/>
            <person name="Grandbois E."/>
            <person name="Gyaltsen K."/>
            <person name="Hafez N."/>
            <person name="Hagopian D."/>
            <person name="Hagos B."/>
            <person name="Hall J."/>
            <person name="Hatcher B."/>
            <person name="Heller A."/>
            <person name="Higgins H."/>
            <person name="Honan T."/>
            <person name="Horn A."/>
            <person name="Houde N."/>
            <person name="Hughes L."/>
            <person name="Hulme W."/>
            <person name="Husby E."/>
            <person name="Iliev I."/>
            <person name="Jaffe D."/>
            <person name="Jones C."/>
            <person name="Kamal M."/>
            <person name="Kamat A."/>
            <person name="Kamvysselis M."/>
            <person name="Karlsson E."/>
            <person name="Kells C."/>
            <person name="Kieu A."/>
            <person name="Kisner P."/>
            <person name="Kodira C."/>
            <person name="Kulbokas E."/>
            <person name="Labutti K."/>
            <person name="Lama D."/>
            <person name="Landers T."/>
            <person name="Leger J."/>
            <person name="Levine S."/>
            <person name="Lewis D."/>
            <person name="Lewis T."/>
            <person name="Lindblad-toh K."/>
            <person name="Liu X."/>
            <person name="Lokyitsang T."/>
            <person name="Lokyitsang Y."/>
            <person name="Lucien O."/>
            <person name="Lui A."/>
            <person name="Ma L.J."/>
            <person name="Mabbitt R."/>
            <person name="Macdonald J."/>
            <person name="Maclean C."/>
            <person name="Major J."/>
            <person name="Manning J."/>
            <person name="Marabella R."/>
            <person name="Maru K."/>
            <person name="Matthews C."/>
            <person name="Mauceli E."/>
            <person name="Mccarthy M."/>
            <person name="Mcdonough S."/>
            <person name="Mcghee T."/>
            <person name="Meldrim J."/>
            <person name="Meneus L."/>
            <person name="Mesirov J."/>
            <person name="Mihalev A."/>
            <person name="Mihova T."/>
            <person name="Mikkelsen T."/>
            <person name="Mlenga V."/>
            <person name="Moru K."/>
            <person name="Mozes J."/>
            <person name="Mulrain L."/>
            <person name="Munson G."/>
            <person name="Naylor J."/>
            <person name="Newes C."/>
            <person name="Nguyen C."/>
            <person name="Nguyen N."/>
            <person name="Nguyen T."/>
            <person name="Nicol R."/>
            <person name="Nielsen C."/>
            <person name="Nizzari M."/>
            <person name="Norbu C."/>
            <person name="Norbu N."/>
            <person name="O'donnell P."/>
            <person name="Okoawo O."/>
            <person name="O'leary S."/>
            <person name="Omotosho B."/>
            <person name="O'neill K."/>
            <person name="Osman S."/>
            <person name="Parker S."/>
            <person name="Perrin D."/>
            <person name="Phunkhang P."/>
            <person name="Piqani B."/>
            <person name="Purcell S."/>
            <person name="Rachupka T."/>
            <person name="Ramasamy U."/>
            <person name="Rameau R."/>
            <person name="Ray V."/>
            <person name="Raymond C."/>
            <person name="Retta R."/>
            <person name="Richardson S."/>
            <person name="Rise C."/>
            <person name="Rodriguez J."/>
            <person name="Rogers J."/>
            <person name="Rogov P."/>
            <person name="Rutman M."/>
            <person name="Schupbach R."/>
            <person name="Seaman C."/>
            <person name="Settipalli S."/>
            <person name="Sharpe T."/>
            <person name="Sheridan J."/>
            <person name="Sherpa N."/>
            <person name="Shi J."/>
            <person name="Smirnov S."/>
            <person name="Smith C."/>
            <person name="Sougnez C."/>
            <person name="Spencer B."/>
            <person name="Stalker J."/>
            <person name="Stange-thomann N."/>
            <person name="Stavropoulos S."/>
            <person name="Stetson K."/>
            <person name="Stone C."/>
            <person name="Stone S."/>
            <person name="Stubbs M."/>
            <person name="Talamas J."/>
            <person name="Tchuinga P."/>
            <person name="Tenzing P."/>
            <person name="Tesfaye S."/>
            <person name="Theodore J."/>
            <person name="Thoulutsang Y."/>
            <person name="Topham K."/>
            <person name="Towey S."/>
            <person name="Tsamla T."/>
            <person name="Tsomo N."/>
            <person name="Vallee D."/>
            <person name="Vassiliev H."/>
            <person name="Venkataraman V."/>
            <person name="Vinson J."/>
            <person name="Vo A."/>
            <person name="Wade C."/>
            <person name="Wang S."/>
            <person name="Wangchuk T."/>
            <person name="Wangdi T."/>
            <person name="Whittaker C."/>
            <person name="Wilkinson J."/>
            <person name="Wu Y."/>
            <person name="Wyman D."/>
            <person name="Yadav S."/>
            <person name="Yang S."/>
            <person name="Yang X."/>
            <person name="Yeager S."/>
            <person name="Yee E."/>
            <person name="Young G."/>
            <person name="Zainoun J."/>
            <person name="Zembeck L."/>
            <person name="Zimmer A."/>
            <person name="Zody M."/>
            <person name="Lander E."/>
        </authorList>
    </citation>
    <scope>NUCLEOTIDE SEQUENCE [LARGE SCALE GENOMIC DNA]</scope>
</reference>
<dbReference type="Gene3D" id="3.30.450.20">
    <property type="entry name" value="PAS domain"/>
    <property type="match status" value="2"/>
</dbReference>
<dbReference type="eggNOG" id="KOG3559">
    <property type="taxonomic scope" value="Eukaryota"/>
</dbReference>
<feature type="domain" description="PAS" evidence="7">
    <location>
        <begin position="81"/>
        <end position="138"/>
    </location>
</feature>
<dbReference type="PANTHER" id="PTHR23043">
    <property type="entry name" value="HYPOXIA-INDUCIBLE FACTOR 1 ALPHA"/>
    <property type="match status" value="1"/>
</dbReference>
<dbReference type="Pfam" id="PF08447">
    <property type="entry name" value="PAS_3"/>
    <property type="match status" value="1"/>
</dbReference>
<feature type="domain" description="BHLH" evidence="8">
    <location>
        <begin position="4"/>
        <end position="57"/>
    </location>
</feature>
<protein>
    <submittedName>
        <fullName evidence="9">Uncharacterized protein</fullName>
    </submittedName>
</protein>
<keyword evidence="6" id="KW-0539">Nucleus</keyword>
<dbReference type="InterPro" id="IPR013655">
    <property type="entry name" value="PAS_fold_3"/>
</dbReference>
<dbReference type="InterPro" id="IPR000014">
    <property type="entry name" value="PAS"/>
</dbReference>
<name>H2YLX2_CIOSA</name>
<evidence type="ECO:0000256" key="5">
    <source>
        <dbReference type="ARBA" id="ARBA00023163"/>
    </source>
</evidence>
<dbReference type="GO" id="GO:0000981">
    <property type="term" value="F:DNA-binding transcription factor activity, RNA polymerase II-specific"/>
    <property type="evidence" value="ECO:0007669"/>
    <property type="project" value="TreeGrafter"/>
</dbReference>
<dbReference type="PROSITE" id="PS50888">
    <property type="entry name" value="BHLH"/>
    <property type="match status" value="1"/>
</dbReference>
<evidence type="ECO:0000259" key="8">
    <source>
        <dbReference type="PROSITE" id="PS50888"/>
    </source>
</evidence>